<evidence type="ECO:0000256" key="2">
    <source>
        <dbReference type="ARBA" id="ARBA00012224"/>
    </source>
</evidence>
<dbReference type="eggNOG" id="COG1168">
    <property type="taxonomic scope" value="Bacteria"/>
</dbReference>
<comment type="cofactor">
    <cofactor evidence="1">
        <name>pyridoxal 5'-phosphate</name>
        <dbReference type="ChEBI" id="CHEBI:597326"/>
    </cofactor>
</comment>
<dbReference type="PANTHER" id="PTHR43525">
    <property type="entry name" value="PROTEIN MALY"/>
    <property type="match status" value="1"/>
</dbReference>
<dbReference type="Pfam" id="PF00155">
    <property type="entry name" value="Aminotran_1_2"/>
    <property type="match status" value="1"/>
</dbReference>
<comment type="similarity">
    <text evidence="5">Belongs to the class-II pyridoxal-phosphate-dependent aminotransferase family. MalY/PatB cystathionine beta-lyase subfamily.</text>
</comment>
<protein>
    <recommendedName>
        <fullName evidence="2">cysteine-S-conjugate beta-lyase</fullName>
        <ecNumber evidence="2">4.4.1.13</ecNumber>
    </recommendedName>
</protein>
<dbReference type="Gene3D" id="3.40.640.10">
    <property type="entry name" value="Type I PLP-dependent aspartate aminotransferase-like (Major domain)"/>
    <property type="match status" value="1"/>
</dbReference>
<keyword evidence="4 7" id="KW-0456">Lyase</keyword>
<dbReference type="EC" id="4.4.1.13" evidence="2"/>
<dbReference type="GO" id="GO:0047804">
    <property type="term" value="F:cysteine-S-conjugate beta-lyase activity"/>
    <property type="evidence" value="ECO:0007669"/>
    <property type="project" value="UniProtKB-EC"/>
</dbReference>
<dbReference type="EMBL" id="AVBG01000005">
    <property type="protein sequence ID" value="KGP91692.1"/>
    <property type="molecule type" value="Genomic_DNA"/>
</dbReference>
<dbReference type="PANTHER" id="PTHR43525:SF1">
    <property type="entry name" value="PROTEIN MALY"/>
    <property type="match status" value="1"/>
</dbReference>
<name>A0A0A2UTP0_9BACI</name>
<dbReference type="InterPro" id="IPR015422">
    <property type="entry name" value="PyrdxlP-dep_Trfase_small"/>
</dbReference>
<evidence type="ECO:0000313" key="7">
    <source>
        <dbReference type="EMBL" id="KGP91692.1"/>
    </source>
</evidence>
<accession>A0A0A2UTP0</accession>
<evidence type="ECO:0000256" key="4">
    <source>
        <dbReference type="ARBA" id="ARBA00023239"/>
    </source>
</evidence>
<evidence type="ECO:0000256" key="1">
    <source>
        <dbReference type="ARBA" id="ARBA00001933"/>
    </source>
</evidence>
<dbReference type="InterPro" id="IPR051798">
    <property type="entry name" value="Class-II_PLP-Dep_Aminotrans"/>
</dbReference>
<evidence type="ECO:0000256" key="3">
    <source>
        <dbReference type="ARBA" id="ARBA00022898"/>
    </source>
</evidence>
<keyword evidence="8" id="KW-1185">Reference proteome</keyword>
<keyword evidence="3" id="KW-0663">Pyridoxal phosphate</keyword>
<reference evidence="7 8" key="1">
    <citation type="submission" date="2013-08" db="EMBL/GenBank/DDBJ databases">
        <title>Genome of Pontibacillus chungwhensis.</title>
        <authorList>
            <person name="Wang Q."/>
            <person name="Wang G."/>
        </authorList>
    </citation>
    <scope>NUCLEOTIDE SEQUENCE [LARGE SCALE GENOMIC DNA]</scope>
    <source>
        <strain evidence="7 8">BH030062</strain>
    </source>
</reference>
<dbReference type="Proteomes" id="UP000030153">
    <property type="component" value="Unassembled WGS sequence"/>
</dbReference>
<dbReference type="RefSeq" id="WP_036782656.1">
    <property type="nucleotide sequence ID" value="NZ_AVBG01000005.1"/>
</dbReference>
<evidence type="ECO:0000313" key="8">
    <source>
        <dbReference type="Proteomes" id="UP000030153"/>
    </source>
</evidence>
<organism evidence="7 8">
    <name type="scientific">Pontibacillus chungwhensis BH030062</name>
    <dbReference type="NCBI Taxonomy" id="1385513"/>
    <lineage>
        <taxon>Bacteria</taxon>
        <taxon>Bacillati</taxon>
        <taxon>Bacillota</taxon>
        <taxon>Bacilli</taxon>
        <taxon>Bacillales</taxon>
        <taxon>Bacillaceae</taxon>
        <taxon>Pontibacillus</taxon>
    </lineage>
</organism>
<evidence type="ECO:0000259" key="6">
    <source>
        <dbReference type="Pfam" id="PF00155"/>
    </source>
</evidence>
<dbReference type="STRING" id="1385513.N780_18885"/>
<dbReference type="InterPro" id="IPR004839">
    <property type="entry name" value="Aminotransferase_I/II_large"/>
</dbReference>
<dbReference type="NCBIfam" id="TIGR04350">
    <property type="entry name" value="C_S_lyase_PatB"/>
    <property type="match status" value="1"/>
</dbReference>
<proteinExistence type="inferred from homology"/>
<dbReference type="InterPro" id="IPR027619">
    <property type="entry name" value="C-S_lyase_PatB-like"/>
</dbReference>
<comment type="caution">
    <text evidence="7">The sequence shown here is derived from an EMBL/GenBank/DDBJ whole genome shotgun (WGS) entry which is preliminary data.</text>
</comment>
<sequence length="393" mass="44805">MSFNEVVDRRNTRSVKWDLTEQLFKDKEILPMWVADMDFQTPKPVVDALVDRASHGIFGYTVTDDAIHSIIKNWLSKKHHWEINTDWLSYSPGVVPSLHTSVEALTEPGDSILIQTPVYPPFYDVIKKHDRNIVTSSLQLQNGRYEIDFEDFEEKIQNVKAFILCNPHNPVGRVWTKDELQRMADLCVKHDVLILSDEIHADLVYAGHKHIPIASLSDEVAHRTTTYFSPTKTFNIAGLQASYIVTPDQDMKKKIDAQFGLQGLNMLNTMGVTAIEASYEHGEEWLNELIEVLDANKELLMKRVHEETNQIQIIEPEGTYLVWMDCRDLGLSHNELKEFMRTKAKVGLNDGASFGKEGEGFMRINIATPPQTLNEGIDRIVQAVKNQNDTDSN</sequence>
<dbReference type="Gene3D" id="3.90.1150.10">
    <property type="entry name" value="Aspartate Aminotransferase, domain 1"/>
    <property type="match status" value="1"/>
</dbReference>
<dbReference type="GO" id="GO:0030170">
    <property type="term" value="F:pyridoxal phosphate binding"/>
    <property type="evidence" value="ECO:0007669"/>
    <property type="project" value="InterPro"/>
</dbReference>
<gene>
    <name evidence="7" type="ORF">N780_18885</name>
</gene>
<dbReference type="SUPFAM" id="SSF53383">
    <property type="entry name" value="PLP-dependent transferases"/>
    <property type="match status" value="1"/>
</dbReference>
<dbReference type="OrthoDB" id="9802872at2"/>
<evidence type="ECO:0000256" key="5">
    <source>
        <dbReference type="ARBA" id="ARBA00037974"/>
    </source>
</evidence>
<dbReference type="InterPro" id="IPR015421">
    <property type="entry name" value="PyrdxlP-dep_Trfase_major"/>
</dbReference>
<feature type="domain" description="Aminotransferase class I/classII large" evidence="6">
    <location>
        <begin position="35"/>
        <end position="380"/>
    </location>
</feature>
<dbReference type="InterPro" id="IPR015424">
    <property type="entry name" value="PyrdxlP-dep_Trfase"/>
</dbReference>
<dbReference type="AlphaFoldDB" id="A0A0A2UTP0"/>
<dbReference type="CDD" id="cd00609">
    <property type="entry name" value="AAT_like"/>
    <property type="match status" value="1"/>
</dbReference>